<evidence type="ECO:0000313" key="2">
    <source>
        <dbReference type="Proteomes" id="UP000013827"/>
    </source>
</evidence>
<proteinExistence type="predicted"/>
<dbReference type="PaxDb" id="2903-EOD28683"/>
<keyword evidence="2" id="KW-1185">Reference proteome</keyword>
<protein>
    <submittedName>
        <fullName evidence="1">Uncharacterized protein</fullName>
    </submittedName>
</protein>
<accession>A0A0D3JYU8</accession>
<evidence type="ECO:0000313" key="1">
    <source>
        <dbReference type="EnsemblProtists" id="EOD28683"/>
    </source>
</evidence>
<name>A0A0D3JYU8_EMIH1</name>
<sequence>MLGAVKGVSTAAIRKPLFIDAHGTPCAVASLMQQTAHAGLASRVSRAWSTLLVDEFDLKSKLGQEVAAWAQSELDLSTCDLAVIQPTYEHMKSARYMLQERRKRVMRLELEAAQLAKRLGSINKTLSIARKLLAAAE</sequence>
<dbReference type="AlphaFoldDB" id="A0A0D3JYU8"/>
<dbReference type="GeneID" id="17274231"/>
<dbReference type="HOGENOM" id="CLU_1869018_0_0_1"/>
<dbReference type="RefSeq" id="XP_005781112.1">
    <property type="nucleotide sequence ID" value="XM_005781055.1"/>
</dbReference>
<dbReference type="KEGG" id="ehx:EMIHUDRAFT_447162"/>
<organism evidence="1 2">
    <name type="scientific">Emiliania huxleyi (strain CCMP1516)</name>
    <dbReference type="NCBI Taxonomy" id="280463"/>
    <lineage>
        <taxon>Eukaryota</taxon>
        <taxon>Haptista</taxon>
        <taxon>Haptophyta</taxon>
        <taxon>Prymnesiophyceae</taxon>
        <taxon>Isochrysidales</taxon>
        <taxon>Noelaerhabdaceae</taxon>
        <taxon>Emiliania</taxon>
    </lineage>
</organism>
<reference evidence="1" key="2">
    <citation type="submission" date="2024-10" db="UniProtKB">
        <authorList>
            <consortium name="EnsemblProtists"/>
        </authorList>
    </citation>
    <scope>IDENTIFICATION</scope>
</reference>
<reference evidence="2" key="1">
    <citation type="journal article" date="2013" name="Nature">
        <title>Pan genome of the phytoplankton Emiliania underpins its global distribution.</title>
        <authorList>
            <person name="Read B.A."/>
            <person name="Kegel J."/>
            <person name="Klute M.J."/>
            <person name="Kuo A."/>
            <person name="Lefebvre S.C."/>
            <person name="Maumus F."/>
            <person name="Mayer C."/>
            <person name="Miller J."/>
            <person name="Monier A."/>
            <person name="Salamov A."/>
            <person name="Young J."/>
            <person name="Aguilar M."/>
            <person name="Claverie J.M."/>
            <person name="Frickenhaus S."/>
            <person name="Gonzalez K."/>
            <person name="Herman E.K."/>
            <person name="Lin Y.C."/>
            <person name="Napier J."/>
            <person name="Ogata H."/>
            <person name="Sarno A.F."/>
            <person name="Shmutz J."/>
            <person name="Schroeder D."/>
            <person name="de Vargas C."/>
            <person name="Verret F."/>
            <person name="von Dassow P."/>
            <person name="Valentin K."/>
            <person name="Van de Peer Y."/>
            <person name="Wheeler G."/>
            <person name="Dacks J.B."/>
            <person name="Delwiche C.F."/>
            <person name="Dyhrman S.T."/>
            <person name="Glockner G."/>
            <person name="John U."/>
            <person name="Richards T."/>
            <person name="Worden A.Z."/>
            <person name="Zhang X."/>
            <person name="Grigoriev I.V."/>
            <person name="Allen A.E."/>
            <person name="Bidle K."/>
            <person name="Borodovsky M."/>
            <person name="Bowler C."/>
            <person name="Brownlee C."/>
            <person name="Cock J.M."/>
            <person name="Elias M."/>
            <person name="Gladyshev V.N."/>
            <person name="Groth M."/>
            <person name="Guda C."/>
            <person name="Hadaegh A."/>
            <person name="Iglesias-Rodriguez M.D."/>
            <person name="Jenkins J."/>
            <person name="Jones B.M."/>
            <person name="Lawson T."/>
            <person name="Leese F."/>
            <person name="Lindquist E."/>
            <person name="Lobanov A."/>
            <person name="Lomsadze A."/>
            <person name="Malik S.B."/>
            <person name="Marsh M.E."/>
            <person name="Mackinder L."/>
            <person name="Mock T."/>
            <person name="Mueller-Roeber B."/>
            <person name="Pagarete A."/>
            <person name="Parker M."/>
            <person name="Probert I."/>
            <person name="Quesneville H."/>
            <person name="Raines C."/>
            <person name="Rensing S.A."/>
            <person name="Riano-Pachon D.M."/>
            <person name="Richier S."/>
            <person name="Rokitta S."/>
            <person name="Shiraiwa Y."/>
            <person name="Soanes D.M."/>
            <person name="van der Giezen M."/>
            <person name="Wahlund T.M."/>
            <person name="Williams B."/>
            <person name="Wilson W."/>
            <person name="Wolfe G."/>
            <person name="Wurch L.L."/>
        </authorList>
    </citation>
    <scope>NUCLEOTIDE SEQUENCE</scope>
</reference>
<dbReference type="Proteomes" id="UP000013827">
    <property type="component" value="Unassembled WGS sequence"/>
</dbReference>
<dbReference type="EnsemblProtists" id="EOD28683">
    <property type="protein sequence ID" value="EOD28683"/>
    <property type="gene ID" value="EMIHUDRAFT_447162"/>
</dbReference>